<keyword evidence="10" id="KW-0511">Multifunctional enzyme</keyword>
<evidence type="ECO:0000256" key="5">
    <source>
        <dbReference type="ARBA" id="ARBA00022832"/>
    </source>
</evidence>
<sequence length="700" mass="75701">MPYFTIKKQDDIAVVLLNQPNSPVNVLSTKMLSSFATLMDTIEQDNEIKAAIFYSQKPDCWVAGADIKEFMAMKSSDEAQELSRGGNKLLSRLANLKKPIIAAINGATLGGGLEFAMACHYRIASTDKKTVFGLPEVKLGLLPGGGGTQRTVQLVGLRNALDMLLTGKNVYPYKAKKIGLVDELIHKEGLLQAAIKVAQKGFKKRSRKKGMLDKVLEGTSLGRNFVLKKARETVTRKTRGNYPAPLKILDCVEIGLDSGMAAGLEAESAGFAYLHSTEACKSLIALFIAMGDNKKLKSTAKTHQVHDIAMIGAGFMGAGITEVSIKAGYNIVLKDISLVGLGSALRIVWNDFNKLVKRKAMGVVERDMLMAKITTTVEDSDLKNTDLVIEAVFEDIGLKQKILANIEATCKSNTIFATNTSSLPIADIAANAKHPTNIIGMHYFSPVPKMPLLEIIVTNKTSARAIAIATNVGIAQGKTVVVVKDGPGFYTTRILSALTHEALQVLKAGASIEAIDNAMKDWGFPVGPLSLLDEVGIDVAAHIARGDLGKMFKDRGIEKDDSIQKLADAKLFGRKTSKGFYIYPKKGRKTVNKNIYKYFGSEERKDLDKTTVQNQIGLAMVNEALLCLQEGIISSAADGDLAAILGLGFPPFTGGPFSYINAQGASEILTTMKQLHAEHGIRFKPADILVEYAETDKVFI</sequence>
<dbReference type="InterPro" id="IPR050136">
    <property type="entry name" value="FA_oxidation_alpha_subunit"/>
</dbReference>
<dbReference type="PROSITE" id="PS00166">
    <property type="entry name" value="ENOYL_COA_HYDRATASE"/>
    <property type="match status" value="1"/>
</dbReference>
<feature type="domain" description="3-hydroxyacyl-CoA dehydrogenase C-terminal" evidence="11">
    <location>
        <begin position="488"/>
        <end position="583"/>
    </location>
</feature>
<dbReference type="InterPro" id="IPR036291">
    <property type="entry name" value="NAD(P)-bd_dom_sf"/>
</dbReference>
<proteinExistence type="inferred from homology"/>
<gene>
    <name evidence="13" type="ORF">MNBD_GAMMA01-919</name>
</gene>
<dbReference type="Pfam" id="PF00378">
    <property type="entry name" value="ECH_1"/>
    <property type="match status" value="1"/>
</dbReference>
<dbReference type="GO" id="GO:0006635">
    <property type="term" value="P:fatty acid beta-oxidation"/>
    <property type="evidence" value="ECO:0007669"/>
    <property type="project" value="UniProtKB-UniPathway"/>
</dbReference>
<reference evidence="13" key="1">
    <citation type="submission" date="2018-06" db="EMBL/GenBank/DDBJ databases">
        <authorList>
            <person name="Zhirakovskaya E."/>
        </authorList>
    </citation>
    <scope>NUCLEOTIDE SEQUENCE</scope>
</reference>
<evidence type="ECO:0000256" key="2">
    <source>
        <dbReference type="ARBA" id="ARBA00007005"/>
    </source>
</evidence>
<evidence type="ECO:0000259" key="11">
    <source>
        <dbReference type="Pfam" id="PF00725"/>
    </source>
</evidence>
<keyword evidence="9 13" id="KW-0456">Lyase</keyword>
<dbReference type="CDD" id="cd06558">
    <property type="entry name" value="crotonase-like"/>
    <property type="match status" value="1"/>
</dbReference>
<dbReference type="FunFam" id="3.90.226.10:FF:000011">
    <property type="entry name" value="Fatty acid oxidation complex subunit alpha"/>
    <property type="match status" value="1"/>
</dbReference>
<dbReference type="UniPathway" id="UPA00659"/>
<dbReference type="SUPFAM" id="SSF51735">
    <property type="entry name" value="NAD(P)-binding Rossmann-fold domains"/>
    <property type="match status" value="1"/>
</dbReference>
<dbReference type="InterPro" id="IPR006108">
    <property type="entry name" value="3HC_DH_C"/>
</dbReference>
<dbReference type="EC" id="4.2.1.17" evidence="4"/>
<evidence type="ECO:0000256" key="8">
    <source>
        <dbReference type="ARBA" id="ARBA00023098"/>
    </source>
</evidence>
<protein>
    <recommendedName>
        <fullName evidence="4">enoyl-CoA hydratase</fullName>
        <ecNumber evidence="4">4.2.1.17</ecNumber>
    </recommendedName>
</protein>
<dbReference type="PANTHER" id="PTHR43612">
    <property type="entry name" value="TRIFUNCTIONAL ENZYME SUBUNIT ALPHA"/>
    <property type="match status" value="1"/>
</dbReference>
<dbReference type="GO" id="GO:0016509">
    <property type="term" value="F:long-chain (3S)-3-hydroxyacyl-CoA dehydrogenase (NAD+) activity"/>
    <property type="evidence" value="ECO:0007669"/>
    <property type="project" value="TreeGrafter"/>
</dbReference>
<dbReference type="FunFam" id="3.40.50.720:FF:000009">
    <property type="entry name" value="Fatty oxidation complex, alpha subunit"/>
    <property type="match status" value="1"/>
</dbReference>
<keyword evidence="6 13" id="KW-0560">Oxidoreductase</keyword>
<dbReference type="Gene3D" id="3.40.50.720">
    <property type="entry name" value="NAD(P)-binding Rossmann-like Domain"/>
    <property type="match status" value="1"/>
</dbReference>
<evidence type="ECO:0000313" key="13">
    <source>
        <dbReference type="EMBL" id="VAW35398.1"/>
    </source>
</evidence>
<dbReference type="GO" id="GO:0004300">
    <property type="term" value="F:enoyl-CoA hydratase activity"/>
    <property type="evidence" value="ECO:0007669"/>
    <property type="project" value="UniProtKB-EC"/>
</dbReference>
<evidence type="ECO:0000256" key="7">
    <source>
        <dbReference type="ARBA" id="ARBA00023027"/>
    </source>
</evidence>
<dbReference type="GO" id="GO:0016507">
    <property type="term" value="C:mitochondrial fatty acid beta-oxidation multienzyme complex"/>
    <property type="evidence" value="ECO:0007669"/>
    <property type="project" value="TreeGrafter"/>
</dbReference>
<dbReference type="Gene3D" id="3.90.226.10">
    <property type="entry name" value="2-enoyl-CoA Hydratase, Chain A, domain 1"/>
    <property type="match status" value="1"/>
</dbReference>
<dbReference type="SUPFAM" id="SSF52096">
    <property type="entry name" value="ClpP/crotonase"/>
    <property type="match status" value="1"/>
</dbReference>
<dbReference type="Pfam" id="PF02737">
    <property type="entry name" value="3HCDH_N"/>
    <property type="match status" value="1"/>
</dbReference>
<comment type="similarity">
    <text evidence="3">In the N-terminal section; belongs to the enoyl-CoA hydratase/isomerase family.</text>
</comment>
<evidence type="ECO:0000256" key="3">
    <source>
        <dbReference type="ARBA" id="ARBA00008750"/>
    </source>
</evidence>
<organism evidence="13">
    <name type="scientific">hydrothermal vent metagenome</name>
    <dbReference type="NCBI Taxonomy" id="652676"/>
    <lineage>
        <taxon>unclassified sequences</taxon>
        <taxon>metagenomes</taxon>
        <taxon>ecological metagenomes</taxon>
    </lineage>
</organism>
<dbReference type="GO" id="GO:0016853">
    <property type="term" value="F:isomerase activity"/>
    <property type="evidence" value="ECO:0007669"/>
    <property type="project" value="UniProtKB-KW"/>
</dbReference>
<dbReference type="GO" id="GO:0070403">
    <property type="term" value="F:NAD+ binding"/>
    <property type="evidence" value="ECO:0007669"/>
    <property type="project" value="InterPro"/>
</dbReference>
<evidence type="ECO:0000256" key="10">
    <source>
        <dbReference type="ARBA" id="ARBA00023268"/>
    </source>
</evidence>
<keyword evidence="5" id="KW-0276">Fatty acid metabolism</keyword>
<accession>A0A3B0UWA4</accession>
<evidence type="ECO:0000256" key="1">
    <source>
        <dbReference type="ARBA" id="ARBA00005005"/>
    </source>
</evidence>
<keyword evidence="7" id="KW-0520">NAD</keyword>
<name>A0A3B0UWA4_9ZZZZ</name>
<dbReference type="PANTHER" id="PTHR43612:SF3">
    <property type="entry name" value="TRIFUNCTIONAL ENZYME SUBUNIT ALPHA, MITOCHONDRIAL"/>
    <property type="match status" value="1"/>
</dbReference>
<dbReference type="InterPro" id="IPR008927">
    <property type="entry name" value="6-PGluconate_DH-like_C_sf"/>
</dbReference>
<dbReference type="InterPro" id="IPR006176">
    <property type="entry name" value="3-OHacyl-CoA_DH_NAD-bd"/>
</dbReference>
<evidence type="ECO:0000256" key="4">
    <source>
        <dbReference type="ARBA" id="ARBA00012076"/>
    </source>
</evidence>
<dbReference type="AlphaFoldDB" id="A0A3B0UWA4"/>
<keyword evidence="13" id="KW-0413">Isomerase</keyword>
<dbReference type="PROSITE" id="PS00067">
    <property type="entry name" value="3HCDH"/>
    <property type="match status" value="1"/>
</dbReference>
<dbReference type="InterPro" id="IPR029045">
    <property type="entry name" value="ClpP/crotonase-like_dom_sf"/>
</dbReference>
<dbReference type="Pfam" id="PF00725">
    <property type="entry name" value="3HCDH"/>
    <property type="match status" value="1"/>
</dbReference>
<comment type="pathway">
    <text evidence="1">Lipid metabolism; fatty acid beta-oxidation.</text>
</comment>
<evidence type="ECO:0000259" key="12">
    <source>
        <dbReference type="Pfam" id="PF02737"/>
    </source>
</evidence>
<dbReference type="Gene3D" id="1.10.1040.50">
    <property type="match status" value="1"/>
</dbReference>
<dbReference type="InterPro" id="IPR018376">
    <property type="entry name" value="Enoyl-CoA_hyd/isom_CS"/>
</dbReference>
<evidence type="ECO:0000256" key="6">
    <source>
        <dbReference type="ARBA" id="ARBA00023002"/>
    </source>
</evidence>
<dbReference type="EMBL" id="UOEW01000100">
    <property type="protein sequence ID" value="VAW35398.1"/>
    <property type="molecule type" value="Genomic_DNA"/>
</dbReference>
<feature type="domain" description="3-hydroxyacyl-CoA dehydrogenase NAD binding" evidence="12">
    <location>
        <begin position="308"/>
        <end position="485"/>
    </location>
</feature>
<dbReference type="InterPro" id="IPR006180">
    <property type="entry name" value="3-OHacyl-CoA_DH_CS"/>
</dbReference>
<dbReference type="InterPro" id="IPR001753">
    <property type="entry name" value="Enoyl-CoA_hydra/iso"/>
</dbReference>
<comment type="similarity">
    <text evidence="2">In the central section; belongs to the 3-hydroxyacyl-CoA dehydrogenase family.</text>
</comment>
<keyword evidence="8" id="KW-0443">Lipid metabolism</keyword>
<evidence type="ECO:0000256" key="9">
    <source>
        <dbReference type="ARBA" id="ARBA00023239"/>
    </source>
</evidence>
<dbReference type="SUPFAM" id="SSF48179">
    <property type="entry name" value="6-phosphogluconate dehydrogenase C-terminal domain-like"/>
    <property type="match status" value="2"/>
</dbReference>